<feature type="signal peptide" evidence="1">
    <location>
        <begin position="1"/>
        <end position="19"/>
    </location>
</feature>
<dbReference type="GeneID" id="28835950"/>
<reference evidence="3" key="2">
    <citation type="journal article" date="2018" name="Nat. Commun.">
        <title>Extreme sensitivity to ultraviolet light in the fungal pathogen causing white-nose syndrome of bats.</title>
        <authorList>
            <person name="Palmer J.M."/>
            <person name="Drees K.P."/>
            <person name="Foster J.T."/>
            <person name="Lindner D.L."/>
        </authorList>
    </citation>
    <scope>NUCLEOTIDE SEQUENCE [LARGE SCALE GENOMIC DNA]</scope>
    <source>
        <strain evidence="3">UAMH 10579</strain>
    </source>
</reference>
<reference evidence="2 3" key="1">
    <citation type="submission" date="2016-03" db="EMBL/GenBank/DDBJ databases">
        <title>Comparative genomics of Pseudogymnoascus destructans, the fungus causing white-nose syndrome of bats.</title>
        <authorList>
            <person name="Palmer J.M."/>
            <person name="Drees K.P."/>
            <person name="Foster J.T."/>
            <person name="Lindner D.L."/>
        </authorList>
    </citation>
    <scope>NUCLEOTIDE SEQUENCE [LARGE SCALE GENOMIC DNA]</scope>
    <source>
        <strain evidence="2 3">UAMH 10579</strain>
    </source>
</reference>
<dbReference type="EMBL" id="KV460213">
    <property type="protein sequence ID" value="OBT99146.1"/>
    <property type="molecule type" value="Genomic_DNA"/>
</dbReference>
<keyword evidence="1" id="KW-0732">Signal</keyword>
<dbReference type="Proteomes" id="UP000091956">
    <property type="component" value="Unassembled WGS sequence"/>
</dbReference>
<sequence>MKFQLSTFVGLLLSLTALAAPTAEDATALADVVDARSEAQDTSPEALGLEARKVTTCIIINSDSKRVNCRKGPGFSYPDIGESVYIEVGNAYPFGCYKKGDCYQGNCTWQKLATINCYVNGYYTDPRCTAAALGKC</sequence>
<feature type="chain" id="PRO_5008608985" evidence="1">
    <location>
        <begin position="20"/>
        <end position="136"/>
    </location>
</feature>
<dbReference type="AlphaFoldDB" id="A0A1B8GTI5"/>
<evidence type="ECO:0000313" key="2">
    <source>
        <dbReference type="EMBL" id="OBT99146.1"/>
    </source>
</evidence>
<dbReference type="OrthoDB" id="5378741at2759"/>
<name>A0A1B8GTI5_9PEZI</name>
<evidence type="ECO:0000256" key="1">
    <source>
        <dbReference type="SAM" id="SignalP"/>
    </source>
</evidence>
<proteinExistence type="predicted"/>
<keyword evidence="3" id="KW-1185">Reference proteome</keyword>
<accession>A0A1B8GTI5</accession>
<organism evidence="2 3">
    <name type="scientific">Pseudogymnoascus verrucosus</name>
    <dbReference type="NCBI Taxonomy" id="342668"/>
    <lineage>
        <taxon>Eukaryota</taxon>
        <taxon>Fungi</taxon>
        <taxon>Dikarya</taxon>
        <taxon>Ascomycota</taxon>
        <taxon>Pezizomycotina</taxon>
        <taxon>Leotiomycetes</taxon>
        <taxon>Thelebolales</taxon>
        <taxon>Thelebolaceae</taxon>
        <taxon>Pseudogymnoascus</taxon>
    </lineage>
</organism>
<protein>
    <submittedName>
        <fullName evidence="2">Uncharacterized protein</fullName>
    </submittedName>
</protein>
<dbReference type="RefSeq" id="XP_018132879.1">
    <property type="nucleotide sequence ID" value="XM_018272072.2"/>
</dbReference>
<gene>
    <name evidence="2" type="ORF">VE01_02564</name>
</gene>
<evidence type="ECO:0000313" key="3">
    <source>
        <dbReference type="Proteomes" id="UP000091956"/>
    </source>
</evidence>